<dbReference type="GO" id="GO:0006508">
    <property type="term" value="P:proteolysis"/>
    <property type="evidence" value="ECO:0007669"/>
    <property type="project" value="InterPro"/>
</dbReference>
<feature type="active site" description="For autocatalytic cleavage activity" evidence="12">
    <location>
        <position position="146"/>
    </location>
</feature>
<keyword evidence="4 12" id="KW-0227">DNA damage</keyword>
<keyword evidence="6 12" id="KW-0068">Autocatalytic cleavage</keyword>
<feature type="active site" description="For autocatalytic cleavage activity" evidence="12">
    <location>
        <position position="183"/>
    </location>
</feature>
<gene>
    <name evidence="12" type="primary">lexA</name>
    <name evidence="16" type="ORF">G01um101477_495</name>
</gene>
<evidence type="ECO:0000259" key="15">
    <source>
        <dbReference type="Pfam" id="PF01726"/>
    </source>
</evidence>
<evidence type="ECO:0000259" key="14">
    <source>
        <dbReference type="Pfam" id="PF00717"/>
    </source>
</evidence>
<feature type="domain" description="Peptidase S24/S26A/S26B/S26C" evidence="14">
    <location>
        <begin position="103"/>
        <end position="217"/>
    </location>
</feature>
<evidence type="ECO:0000256" key="5">
    <source>
        <dbReference type="ARBA" id="ARBA00022801"/>
    </source>
</evidence>
<dbReference type="InterPro" id="IPR036286">
    <property type="entry name" value="LexA/Signal_pep-like_sf"/>
</dbReference>
<dbReference type="InterPro" id="IPR006199">
    <property type="entry name" value="LexA_DNA-bd_dom"/>
</dbReference>
<dbReference type="InterPro" id="IPR036390">
    <property type="entry name" value="WH_DNA-bd_sf"/>
</dbReference>
<dbReference type="PRINTS" id="PR00726">
    <property type="entry name" value="LEXASERPTASE"/>
</dbReference>
<evidence type="ECO:0000256" key="6">
    <source>
        <dbReference type="ARBA" id="ARBA00022813"/>
    </source>
</evidence>
<keyword evidence="10 12" id="KW-0234">DNA repair</keyword>
<keyword evidence="8 12" id="KW-0238">DNA-binding</keyword>
<dbReference type="GO" id="GO:0006281">
    <property type="term" value="P:DNA repair"/>
    <property type="evidence" value="ECO:0007669"/>
    <property type="project" value="UniProtKB-UniRule"/>
</dbReference>
<comment type="catalytic activity">
    <reaction evidence="12">
        <text>Hydrolysis of Ala-|-Gly bond in repressor LexA.</text>
        <dbReference type="EC" id="3.4.21.88"/>
    </reaction>
</comment>
<dbReference type="EMBL" id="VMFF01000047">
    <property type="protein sequence ID" value="TSC65412.1"/>
    <property type="molecule type" value="Genomic_DNA"/>
</dbReference>
<evidence type="ECO:0000256" key="9">
    <source>
        <dbReference type="ARBA" id="ARBA00023163"/>
    </source>
</evidence>
<sequence length="224" mass="25454">MNVRLLYIYPSQPAGIKPKIMDQLTEKQASLLNFIISEIREHSLPPSISEMAKFLKVKSKNAVSKLLDQLEEKEYIQISGKARGIKVLETLGKSIQKGMFSVPILGNIQAGMPMLAEEHIEDWINLPQTLTRNRQDVFLLRVRGDSMKNAGILEGDLVIVKPTKDVKNNDIVVALLRDEATVKRFIKIQNRVYLKPENDSYKNIYPQSEWTVQGKVVGVIRNLE</sequence>
<dbReference type="Proteomes" id="UP000319613">
    <property type="component" value="Unassembled WGS sequence"/>
</dbReference>
<evidence type="ECO:0000256" key="7">
    <source>
        <dbReference type="ARBA" id="ARBA00023015"/>
    </source>
</evidence>
<dbReference type="InterPro" id="IPR006200">
    <property type="entry name" value="LexA"/>
</dbReference>
<organism evidence="16 17">
    <name type="scientific">Candidatus Doudnabacteria bacterium Gr01-1014_77</name>
    <dbReference type="NCBI Taxonomy" id="2017133"/>
    <lineage>
        <taxon>Bacteria</taxon>
        <taxon>Candidatus Doudnaibacteriota</taxon>
    </lineage>
</organism>
<dbReference type="InterPro" id="IPR036388">
    <property type="entry name" value="WH-like_DNA-bd_sf"/>
</dbReference>
<dbReference type="PANTHER" id="PTHR33516">
    <property type="entry name" value="LEXA REPRESSOR"/>
    <property type="match status" value="1"/>
</dbReference>
<feature type="domain" description="LexA repressor DNA-binding" evidence="15">
    <location>
        <begin position="21"/>
        <end position="84"/>
    </location>
</feature>
<evidence type="ECO:0000256" key="2">
    <source>
        <dbReference type="ARBA" id="ARBA00022491"/>
    </source>
</evidence>
<dbReference type="GO" id="GO:0045892">
    <property type="term" value="P:negative regulation of DNA-templated transcription"/>
    <property type="evidence" value="ECO:0007669"/>
    <property type="project" value="UniProtKB-UniRule"/>
</dbReference>
<evidence type="ECO:0000256" key="8">
    <source>
        <dbReference type="ARBA" id="ARBA00023125"/>
    </source>
</evidence>
<comment type="subunit">
    <text evidence="12">Homodimer.</text>
</comment>
<dbReference type="Gene3D" id="2.10.109.10">
    <property type="entry name" value="Umud Fragment, subunit A"/>
    <property type="match status" value="1"/>
</dbReference>
<comment type="similarity">
    <text evidence="1 12 13">Belongs to the peptidase S24 family.</text>
</comment>
<dbReference type="AlphaFoldDB" id="A0A554JAP8"/>
<dbReference type="GO" id="GO:0009432">
    <property type="term" value="P:SOS response"/>
    <property type="evidence" value="ECO:0007669"/>
    <property type="project" value="UniProtKB-UniRule"/>
</dbReference>
<keyword evidence="11 12" id="KW-0742">SOS response</keyword>
<evidence type="ECO:0000256" key="4">
    <source>
        <dbReference type="ARBA" id="ARBA00022763"/>
    </source>
</evidence>
<dbReference type="FunFam" id="2.10.109.10:FF:000001">
    <property type="entry name" value="LexA repressor"/>
    <property type="match status" value="1"/>
</dbReference>
<keyword evidence="7 12" id="KW-0805">Transcription regulation</keyword>
<dbReference type="SUPFAM" id="SSF46785">
    <property type="entry name" value="Winged helix' DNA-binding domain"/>
    <property type="match status" value="1"/>
</dbReference>
<dbReference type="HAMAP" id="MF_00015">
    <property type="entry name" value="LexA"/>
    <property type="match status" value="1"/>
</dbReference>
<comment type="caution">
    <text evidence="16">The sequence shown here is derived from an EMBL/GenBank/DDBJ whole genome shotgun (WGS) entry which is preliminary data.</text>
</comment>
<keyword evidence="2 12" id="KW-0678">Repressor</keyword>
<name>A0A554JAP8_9BACT</name>
<dbReference type="GO" id="GO:0004252">
    <property type="term" value="F:serine-type endopeptidase activity"/>
    <property type="evidence" value="ECO:0007669"/>
    <property type="project" value="UniProtKB-UniRule"/>
</dbReference>
<evidence type="ECO:0000256" key="3">
    <source>
        <dbReference type="ARBA" id="ARBA00022705"/>
    </source>
</evidence>
<feature type="DNA-binding region" description="H-T-H motif" evidence="12">
    <location>
        <begin position="48"/>
        <end position="68"/>
    </location>
</feature>
<dbReference type="SUPFAM" id="SSF51306">
    <property type="entry name" value="LexA/Signal peptidase"/>
    <property type="match status" value="1"/>
</dbReference>
<protein>
    <recommendedName>
        <fullName evidence="12">LexA repressor</fullName>
        <ecNumber evidence="12">3.4.21.88</ecNumber>
    </recommendedName>
</protein>
<evidence type="ECO:0000256" key="13">
    <source>
        <dbReference type="RuleBase" id="RU003991"/>
    </source>
</evidence>
<dbReference type="Pfam" id="PF00717">
    <property type="entry name" value="Peptidase_S24"/>
    <property type="match status" value="1"/>
</dbReference>
<dbReference type="Gene3D" id="1.10.10.10">
    <property type="entry name" value="Winged helix-like DNA-binding domain superfamily/Winged helix DNA-binding domain"/>
    <property type="match status" value="1"/>
</dbReference>
<keyword evidence="3 12" id="KW-0235">DNA replication</keyword>
<dbReference type="InterPro" id="IPR015927">
    <property type="entry name" value="Peptidase_S24_S26A/B/C"/>
</dbReference>
<proteinExistence type="inferred from homology"/>
<dbReference type="PANTHER" id="PTHR33516:SF2">
    <property type="entry name" value="LEXA REPRESSOR-RELATED"/>
    <property type="match status" value="1"/>
</dbReference>
<evidence type="ECO:0000313" key="16">
    <source>
        <dbReference type="EMBL" id="TSC65412.1"/>
    </source>
</evidence>
<accession>A0A554JAP8</accession>
<dbReference type="InterPro" id="IPR039418">
    <property type="entry name" value="LexA-like"/>
</dbReference>
<dbReference type="CDD" id="cd06529">
    <property type="entry name" value="S24_LexA-like"/>
    <property type="match status" value="1"/>
</dbReference>
<dbReference type="NCBIfam" id="TIGR00498">
    <property type="entry name" value="lexA"/>
    <property type="match status" value="1"/>
</dbReference>
<evidence type="ECO:0000256" key="10">
    <source>
        <dbReference type="ARBA" id="ARBA00023204"/>
    </source>
</evidence>
<keyword evidence="9 12" id="KW-0804">Transcription</keyword>
<dbReference type="GO" id="GO:0003677">
    <property type="term" value="F:DNA binding"/>
    <property type="evidence" value="ECO:0007669"/>
    <property type="project" value="UniProtKB-UniRule"/>
</dbReference>
<evidence type="ECO:0000256" key="12">
    <source>
        <dbReference type="HAMAP-Rule" id="MF_00015"/>
    </source>
</evidence>
<comment type="function">
    <text evidence="12">Represses a number of genes involved in the response to DNA damage (SOS response), including recA and lexA. In the presence of single-stranded DNA, RecA interacts with LexA causing an autocatalytic cleavage which disrupts the DNA-binding part of LexA, leading to derepression of the SOS regulon and eventually DNA repair.</text>
</comment>
<reference evidence="16 17" key="1">
    <citation type="submission" date="2017-07" db="EMBL/GenBank/DDBJ databases">
        <title>Mechanisms for carbon and nitrogen cycling indicate functional differentiation within the Candidate Phyla Radiation.</title>
        <authorList>
            <person name="Danczak R.E."/>
            <person name="Johnston M.D."/>
            <person name="Kenah C."/>
            <person name="Slattery M."/>
            <person name="Wrighton K.C."/>
            <person name="Wilkins M.J."/>
        </authorList>
    </citation>
    <scope>NUCLEOTIDE SEQUENCE [LARGE SCALE GENOMIC DNA]</scope>
    <source>
        <strain evidence="16">Gr01-1014_77</strain>
    </source>
</reference>
<dbReference type="EC" id="3.4.21.88" evidence="12"/>
<evidence type="ECO:0000256" key="11">
    <source>
        <dbReference type="ARBA" id="ARBA00023236"/>
    </source>
</evidence>
<evidence type="ECO:0000256" key="1">
    <source>
        <dbReference type="ARBA" id="ARBA00007484"/>
    </source>
</evidence>
<dbReference type="InterPro" id="IPR006197">
    <property type="entry name" value="Peptidase_S24_LexA"/>
</dbReference>
<keyword evidence="5 12" id="KW-0378">Hydrolase</keyword>
<dbReference type="Pfam" id="PF01726">
    <property type="entry name" value="LexA_DNA_bind"/>
    <property type="match status" value="1"/>
</dbReference>
<feature type="site" description="Cleavage; by autolysis" evidence="12">
    <location>
        <begin position="110"/>
        <end position="111"/>
    </location>
</feature>
<dbReference type="InterPro" id="IPR050077">
    <property type="entry name" value="LexA_repressor"/>
</dbReference>
<dbReference type="GO" id="GO:0006260">
    <property type="term" value="P:DNA replication"/>
    <property type="evidence" value="ECO:0007669"/>
    <property type="project" value="UniProtKB-UniRule"/>
</dbReference>
<evidence type="ECO:0000313" key="17">
    <source>
        <dbReference type="Proteomes" id="UP000319613"/>
    </source>
</evidence>